<keyword evidence="3" id="KW-1185">Reference proteome</keyword>
<dbReference type="CDD" id="cd07043">
    <property type="entry name" value="STAS_anti-anti-sigma_factors"/>
    <property type="match status" value="1"/>
</dbReference>
<evidence type="ECO:0000259" key="1">
    <source>
        <dbReference type="PROSITE" id="PS50801"/>
    </source>
</evidence>
<feature type="domain" description="STAS" evidence="1">
    <location>
        <begin position="10"/>
        <end position="115"/>
    </location>
</feature>
<sequence length="115" mass="12417">MPDQAAPRYLTLEIERTDGVAVVRCHGQLVSGLTGVLYSNVRPLISDTKRVVLDMSDITAIDSTGLGTLVGLYTSSKTAGCELQLLNIGKRVRELLGLTHLLDVFTVIGEHGIRL</sequence>
<proteinExistence type="predicted"/>
<name>A0A428MKB6_9BACT</name>
<dbReference type="RefSeq" id="WP_125485821.1">
    <property type="nucleotide sequence ID" value="NZ_RSDW01000001.1"/>
</dbReference>
<dbReference type="OrthoDB" id="120413at2"/>
<dbReference type="Proteomes" id="UP000269669">
    <property type="component" value="Unassembled WGS sequence"/>
</dbReference>
<dbReference type="SUPFAM" id="SSF52091">
    <property type="entry name" value="SpoIIaa-like"/>
    <property type="match status" value="1"/>
</dbReference>
<reference evidence="2 3" key="1">
    <citation type="submission" date="2018-12" db="EMBL/GenBank/DDBJ databases">
        <title>Sequencing of bacterial isolates from soil warming experiment in Harvard Forest, Massachusetts, USA.</title>
        <authorList>
            <person name="Deangelis K."/>
        </authorList>
    </citation>
    <scope>NUCLEOTIDE SEQUENCE [LARGE SCALE GENOMIC DNA]</scope>
    <source>
        <strain evidence="2 3">EB153</strain>
    </source>
</reference>
<protein>
    <submittedName>
        <fullName evidence="2">Anti-sigma B factor antagonist</fullName>
    </submittedName>
</protein>
<evidence type="ECO:0000313" key="3">
    <source>
        <dbReference type="Proteomes" id="UP000269669"/>
    </source>
</evidence>
<organism evidence="2 3">
    <name type="scientific">Edaphobacter aggregans</name>
    <dbReference type="NCBI Taxonomy" id="570835"/>
    <lineage>
        <taxon>Bacteria</taxon>
        <taxon>Pseudomonadati</taxon>
        <taxon>Acidobacteriota</taxon>
        <taxon>Terriglobia</taxon>
        <taxon>Terriglobales</taxon>
        <taxon>Acidobacteriaceae</taxon>
        <taxon>Edaphobacter</taxon>
    </lineage>
</organism>
<dbReference type="PANTHER" id="PTHR33495">
    <property type="entry name" value="ANTI-SIGMA FACTOR ANTAGONIST TM_1081-RELATED-RELATED"/>
    <property type="match status" value="1"/>
</dbReference>
<gene>
    <name evidence="2" type="ORF">EDE15_2852</name>
</gene>
<dbReference type="GO" id="GO:0043856">
    <property type="term" value="F:anti-sigma factor antagonist activity"/>
    <property type="evidence" value="ECO:0007669"/>
    <property type="project" value="TreeGrafter"/>
</dbReference>
<dbReference type="AlphaFoldDB" id="A0A428MKB6"/>
<dbReference type="InterPro" id="IPR036513">
    <property type="entry name" value="STAS_dom_sf"/>
</dbReference>
<dbReference type="PANTHER" id="PTHR33495:SF2">
    <property type="entry name" value="ANTI-SIGMA FACTOR ANTAGONIST TM_1081-RELATED"/>
    <property type="match status" value="1"/>
</dbReference>
<dbReference type="InterPro" id="IPR002645">
    <property type="entry name" value="STAS_dom"/>
</dbReference>
<accession>A0A428MKB6</accession>
<dbReference type="PROSITE" id="PS50801">
    <property type="entry name" value="STAS"/>
    <property type="match status" value="1"/>
</dbReference>
<dbReference type="Gene3D" id="3.30.750.24">
    <property type="entry name" value="STAS domain"/>
    <property type="match status" value="1"/>
</dbReference>
<dbReference type="Pfam" id="PF01740">
    <property type="entry name" value="STAS"/>
    <property type="match status" value="1"/>
</dbReference>
<comment type="caution">
    <text evidence="2">The sequence shown here is derived from an EMBL/GenBank/DDBJ whole genome shotgun (WGS) entry which is preliminary data.</text>
</comment>
<evidence type="ECO:0000313" key="2">
    <source>
        <dbReference type="EMBL" id="RSL17322.1"/>
    </source>
</evidence>
<dbReference type="EMBL" id="RSDW01000001">
    <property type="protein sequence ID" value="RSL17322.1"/>
    <property type="molecule type" value="Genomic_DNA"/>
</dbReference>